<keyword evidence="1" id="KW-0812">Transmembrane</keyword>
<evidence type="ECO:0000256" key="1">
    <source>
        <dbReference type="SAM" id="Phobius"/>
    </source>
</evidence>
<accession>A0A1A9ZTL4</accession>
<dbReference type="Proteomes" id="UP000092445">
    <property type="component" value="Unassembled WGS sequence"/>
</dbReference>
<sequence>MLTYKTQAYVEPLLILCSCYFKVLVAGLCLIGRLVMNYVIIENEGTQPRRTHRTAKPYILGDSGLVSIRGHLYKNITLVTLWYSRHDDFEATGVKEDPYKNDEQNVQFET</sequence>
<dbReference type="VEuPathDB" id="VectorBase:GPAI024544"/>
<feature type="transmembrane region" description="Helical" evidence="1">
    <location>
        <begin position="20"/>
        <end position="41"/>
    </location>
</feature>
<name>A0A1A9ZTL4_GLOPL</name>
<proteinExistence type="predicted"/>
<keyword evidence="1" id="KW-1133">Transmembrane helix</keyword>
<keyword evidence="3" id="KW-1185">Reference proteome</keyword>
<reference evidence="3" key="1">
    <citation type="submission" date="2014-03" db="EMBL/GenBank/DDBJ databases">
        <authorList>
            <person name="Aksoy S."/>
            <person name="Warren W."/>
            <person name="Wilson R.K."/>
        </authorList>
    </citation>
    <scope>NUCLEOTIDE SEQUENCE [LARGE SCALE GENOMIC DNA]</scope>
    <source>
        <strain evidence="3">IAEA</strain>
    </source>
</reference>
<dbReference type="EnsemblMetazoa" id="GPAI024544-RA">
    <property type="protein sequence ID" value="GPAI024544-PA"/>
    <property type="gene ID" value="GPAI024544"/>
</dbReference>
<keyword evidence="1" id="KW-0472">Membrane</keyword>
<evidence type="ECO:0000313" key="3">
    <source>
        <dbReference type="Proteomes" id="UP000092445"/>
    </source>
</evidence>
<protein>
    <submittedName>
        <fullName evidence="2">Uncharacterized protein</fullName>
    </submittedName>
</protein>
<dbReference type="AlphaFoldDB" id="A0A1A9ZTL4"/>
<reference evidence="2" key="2">
    <citation type="submission" date="2020-05" db="UniProtKB">
        <authorList>
            <consortium name="EnsemblMetazoa"/>
        </authorList>
    </citation>
    <scope>IDENTIFICATION</scope>
    <source>
        <strain evidence="2">IAEA</strain>
    </source>
</reference>
<organism evidence="2 3">
    <name type="scientific">Glossina pallidipes</name>
    <name type="common">Tsetse fly</name>
    <dbReference type="NCBI Taxonomy" id="7398"/>
    <lineage>
        <taxon>Eukaryota</taxon>
        <taxon>Metazoa</taxon>
        <taxon>Ecdysozoa</taxon>
        <taxon>Arthropoda</taxon>
        <taxon>Hexapoda</taxon>
        <taxon>Insecta</taxon>
        <taxon>Pterygota</taxon>
        <taxon>Neoptera</taxon>
        <taxon>Endopterygota</taxon>
        <taxon>Diptera</taxon>
        <taxon>Brachycera</taxon>
        <taxon>Muscomorpha</taxon>
        <taxon>Hippoboscoidea</taxon>
        <taxon>Glossinidae</taxon>
        <taxon>Glossina</taxon>
    </lineage>
</organism>
<evidence type="ECO:0000313" key="2">
    <source>
        <dbReference type="EnsemblMetazoa" id="GPAI024544-PA"/>
    </source>
</evidence>